<feature type="region of interest" description="Disordered" evidence="1">
    <location>
        <begin position="450"/>
        <end position="497"/>
    </location>
</feature>
<accession>A0A087URL6</accession>
<keyword evidence="3" id="KW-1185">Reference proteome</keyword>
<dbReference type="EMBL" id="KK121217">
    <property type="protein sequence ID" value="KFM80005.1"/>
    <property type="molecule type" value="Genomic_DNA"/>
</dbReference>
<name>A0A087URL6_STEMI</name>
<proteinExistence type="predicted"/>
<evidence type="ECO:0000313" key="2">
    <source>
        <dbReference type="EMBL" id="KFM80005.1"/>
    </source>
</evidence>
<feature type="compositionally biased region" description="Basic and acidic residues" evidence="1">
    <location>
        <begin position="459"/>
        <end position="492"/>
    </location>
</feature>
<evidence type="ECO:0000313" key="3">
    <source>
        <dbReference type="Proteomes" id="UP000054359"/>
    </source>
</evidence>
<dbReference type="AlphaFoldDB" id="A0A087URL6"/>
<feature type="compositionally biased region" description="Polar residues" evidence="1">
    <location>
        <begin position="117"/>
        <end position="131"/>
    </location>
</feature>
<dbReference type="OrthoDB" id="10308532at2759"/>
<reference evidence="2 3" key="1">
    <citation type="submission" date="2013-11" db="EMBL/GenBank/DDBJ databases">
        <title>Genome sequencing of Stegodyphus mimosarum.</title>
        <authorList>
            <person name="Bechsgaard J."/>
        </authorList>
    </citation>
    <scope>NUCLEOTIDE SEQUENCE [LARGE SCALE GENOMIC DNA]</scope>
</reference>
<protein>
    <submittedName>
        <fullName evidence="2">Uncharacterized protein</fullName>
    </submittedName>
</protein>
<feature type="region of interest" description="Disordered" evidence="1">
    <location>
        <begin position="117"/>
        <end position="152"/>
    </location>
</feature>
<feature type="non-terminal residue" evidence="2">
    <location>
        <position position="545"/>
    </location>
</feature>
<gene>
    <name evidence="2" type="ORF">X975_09027</name>
</gene>
<sequence length="545" mass="63494">MNTEIISILSANSSCDSFSPDSLCDLSSLQVSKRVVLKEKRVQSRSRNINRKRNEISEEKGKVLKTILDKGNCELKISAKNVSAIISPLNESSQKKRFCIGNSNKNKDICSRPSWKFSTRTRPVSKSPQTISRKEGITKSPKTQTRVNHEPRRTAREIPKKQITEIEVFMPIVDVERDTLILPKYHRPIRRTYFIDVHELQHKEKYPGHDQSNCTHKTTNQSKFIFPVKWTKYIRGKKYQNLLKMPEKQFSSSNEECNSLHNFVPLPGKNTLKNLTEKINRSTVVKLRKKNIASEESFEKAQNATTSDNNQLKDISEAKKCFRDVKLKHLKSNSKRCNMKEKTSTLKASIPFGVSKKDICKLVVENSRNLQESDYKSNVSTSKLADPCKQKHVFDETCNKMYSSQSSSPRHKTEKVNVFYPYIKPRQKRSKSYKELYAEERAYKEQTFRRSNSCSVRRRQVENKRDANDWRKAPRLQKDRTNLKNKHQKDDSSDNSTELWIDRNKYLQLRQRKNSNKDIASACQHVRLKSSKISSHPEHLRKHSQ</sequence>
<organism evidence="2 3">
    <name type="scientific">Stegodyphus mimosarum</name>
    <name type="common">African social velvet spider</name>
    <dbReference type="NCBI Taxonomy" id="407821"/>
    <lineage>
        <taxon>Eukaryota</taxon>
        <taxon>Metazoa</taxon>
        <taxon>Ecdysozoa</taxon>
        <taxon>Arthropoda</taxon>
        <taxon>Chelicerata</taxon>
        <taxon>Arachnida</taxon>
        <taxon>Araneae</taxon>
        <taxon>Araneomorphae</taxon>
        <taxon>Entelegynae</taxon>
        <taxon>Eresoidea</taxon>
        <taxon>Eresidae</taxon>
        <taxon>Stegodyphus</taxon>
    </lineage>
</organism>
<dbReference type="Proteomes" id="UP000054359">
    <property type="component" value="Unassembled WGS sequence"/>
</dbReference>
<evidence type="ECO:0000256" key="1">
    <source>
        <dbReference type="SAM" id="MobiDB-lite"/>
    </source>
</evidence>